<keyword evidence="1" id="KW-0812">Transmembrane</keyword>
<keyword evidence="1" id="KW-0472">Membrane</keyword>
<evidence type="ECO:0000313" key="3">
    <source>
        <dbReference type="Proteomes" id="UP000292082"/>
    </source>
</evidence>
<dbReference type="InterPro" id="IPR029149">
    <property type="entry name" value="Creatin/AminoP/Spt16_N"/>
</dbReference>
<proteinExistence type="predicted"/>
<evidence type="ECO:0000313" key="2">
    <source>
        <dbReference type="EMBL" id="TBU52464.1"/>
    </source>
</evidence>
<name>A0A4Q9PCD7_9APHY</name>
<dbReference type="Proteomes" id="UP000292082">
    <property type="component" value="Unassembled WGS sequence"/>
</dbReference>
<dbReference type="EMBL" id="ML145250">
    <property type="protein sequence ID" value="TBU52464.1"/>
    <property type="molecule type" value="Genomic_DNA"/>
</dbReference>
<feature type="transmembrane region" description="Helical" evidence="1">
    <location>
        <begin position="95"/>
        <end position="112"/>
    </location>
</feature>
<gene>
    <name evidence="2" type="ORF">BD310DRAFT_231228</name>
</gene>
<accession>A0A4Q9PCD7</accession>
<sequence length="122" mass="13565">MQAATLIANVSSIGTCPQDLLAVAWLLNLRSDGIPFDPVFHSRLFVDLESAAFCVEETKLTEKLKSHLTSISMSCRVIATISERSCIARMGRSQIIIPQISYAICLIWPAFGTRSRHPMSRR</sequence>
<keyword evidence="3" id="KW-1185">Reference proteome</keyword>
<dbReference type="Pfam" id="PF16189">
    <property type="entry name" value="Creatinase_N_2"/>
    <property type="match status" value="1"/>
</dbReference>
<keyword evidence="1" id="KW-1133">Transmembrane helix</keyword>
<dbReference type="Gene3D" id="3.40.350.10">
    <property type="entry name" value="Creatinase/prolidase N-terminal domain"/>
    <property type="match status" value="1"/>
</dbReference>
<reference evidence="2 3" key="1">
    <citation type="submission" date="2019-01" db="EMBL/GenBank/DDBJ databases">
        <title>Draft genome sequences of three monokaryotic isolates of the white-rot basidiomycete fungus Dichomitus squalens.</title>
        <authorList>
            <consortium name="DOE Joint Genome Institute"/>
            <person name="Lopez S.C."/>
            <person name="Andreopoulos B."/>
            <person name="Pangilinan J."/>
            <person name="Lipzen A."/>
            <person name="Riley R."/>
            <person name="Ahrendt S."/>
            <person name="Ng V."/>
            <person name="Barry K."/>
            <person name="Daum C."/>
            <person name="Grigoriev I.V."/>
            <person name="Hilden K.S."/>
            <person name="Makela M.R."/>
            <person name="de Vries R.P."/>
        </authorList>
    </citation>
    <scope>NUCLEOTIDE SEQUENCE [LARGE SCALE GENOMIC DNA]</scope>
    <source>
        <strain evidence="2 3">CBS 464.89</strain>
    </source>
</reference>
<protein>
    <submittedName>
        <fullName evidence="2">Uncharacterized protein</fullName>
    </submittedName>
</protein>
<dbReference type="AlphaFoldDB" id="A0A4Q9PCD7"/>
<evidence type="ECO:0000256" key="1">
    <source>
        <dbReference type="SAM" id="Phobius"/>
    </source>
</evidence>
<organism evidence="2 3">
    <name type="scientific">Dichomitus squalens</name>
    <dbReference type="NCBI Taxonomy" id="114155"/>
    <lineage>
        <taxon>Eukaryota</taxon>
        <taxon>Fungi</taxon>
        <taxon>Dikarya</taxon>
        <taxon>Basidiomycota</taxon>
        <taxon>Agaricomycotina</taxon>
        <taxon>Agaricomycetes</taxon>
        <taxon>Polyporales</taxon>
        <taxon>Polyporaceae</taxon>
        <taxon>Dichomitus</taxon>
    </lineage>
</organism>